<organism evidence="1 2">
    <name type="scientific">Syncephalastrum racemosum</name>
    <name type="common">Filamentous fungus</name>
    <dbReference type="NCBI Taxonomy" id="13706"/>
    <lineage>
        <taxon>Eukaryota</taxon>
        <taxon>Fungi</taxon>
        <taxon>Fungi incertae sedis</taxon>
        <taxon>Mucoromycota</taxon>
        <taxon>Mucoromycotina</taxon>
        <taxon>Mucoromycetes</taxon>
        <taxon>Mucorales</taxon>
        <taxon>Syncephalastraceae</taxon>
        <taxon>Syncephalastrum</taxon>
    </lineage>
</organism>
<accession>A0A1X2H6L7</accession>
<reference evidence="1 2" key="1">
    <citation type="submission" date="2016-07" db="EMBL/GenBank/DDBJ databases">
        <title>Pervasive Adenine N6-methylation of Active Genes in Fungi.</title>
        <authorList>
            <consortium name="DOE Joint Genome Institute"/>
            <person name="Mondo S.J."/>
            <person name="Dannebaum R.O."/>
            <person name="Kuo R.C."/>
            <person name="Labutti K."/>
            <person name="Haridas S."/>
            <person name="Kuo A."/>
            <person name="Salamov A."/>
            <person name="Ahrendt S.R."/>
            <person name="Lipzen A."/>
            <person name="Sullivan W."/>
            <person name="Andreopoulos W.B."/>
            <person name="Clum A."/>
            <person name="Lindquist E."/>
            <person name="Daum C."/>
            <person name="Ramamoorthy G.K."/>
            <person name="Gryganskyi A."/>
            <person name="Culley D."/>
            <person name="Magnuson J.K."/>
            <person name="James T.Y."/>
            <person name="O'Malley M.A."/>
            <person name="Stajich J.E."/>
            <person name="Spatafora J.W."/>
            <person name="Visel A."/>
            <person name="Grigoriev I.V."/>
        </authorList>
    </citation>
    <scope>NUCLEOTIDE SEQUENCE [LARGE SCALE GENOMIC DNA]</scope>
    <source>
        <strain evidence="1 2">NRRL 2496</strain>
    </source>
</reference>
<gene>
    <name evidence="1" type="ORF">BCR43DRAFT_417898</name>
</gene>
<keyword evidence="2" id="KW-1185">Reference proteome</keyword>
<protein>
    <submittedName>
        <fullName evidence="1">Uncharacterized protein</fullName>
    </submittedName>
</protein>
<comment type="caution">
    <text evidence="1">The sequence shown here is derived from an EMBL/GenBank/DDBJ whole genome shotgun (WGS) entry which is preliminary data.</text>
</comment>
<dbReference type="OMA" id="ISHEDLC"/>
<feature type="non-terminal residue" evidence="1">
    <location>
        <position position="326"/>
    </location>
</feature>
<dbReference type="STRING" id="13706.A0A1X2H6L7"/>
<evidence type="ECO:0000313" key="1">
    <source>
        <dbReference type="EMBL" id="ORY94091.1"/>
    </source>
</evidence>
<dbReference type="Proteomes" id="UP000242180">
    <property type="component" value="Unassembled WGS sequence"/>
</dbReference>
<dbReference type="AlphaFoldDB" id="A0A1X2H6L7"/>
<evidence type="ECO:0000313" key="2">
    <source>
        <dbReference type="Proteomes" id="UP000242180"/>
    </source>
</evidence>
<dbReference type="OrthoDB" id="2289822at2759"/>
<sequence length="326" mass="36331">MLQPCIFPGPSQPKGFSSFLQPILDELRILGHRGMRVACADGFVTAQAHLAFVGGDIPAQSKAAGHSGHTHGFGCRFCLQQGCYVDGRYTYPPVKAEEPIPQYRAQPSNLHGTFFFPIDVMHLIRSNIGRQIHRITQGKYDVETGINPLRLNSSQSRMVDRCIAESQPLIPSTFSGNVKSLSDDGFLRAVDWIHILRFIVPTVIVDSIKDKTCQAALNNIAQISNVLCHPQVDTSSISVLHECITYWHQFLLDLTTRSCLHQGVFTINQHFLTHIPKLLHCMGPMHSYSAFSNERVIGEFKARIRSKKSPGKNASNVLVDFAALRR</sequence>
<name>A0A1X2H6L7_SYNRA</name>
<proteinExistence type="predicted"/>
<dbReference type="EMBL" id="MCGN01000008">
    <property type="protein sequence ID" value="ORY94091.1"/>
    <property type="molecule type" value="Genomic_DNA"/>
</dbReference>
<dbReference type="InParanoid" id="A0A1X2H6L7"/>